<organism evidence="4 5">
    <name type="scientific">Apolygus lucorum</name>
    <name type="common">Small green plant bug</name>
    <name type="synonym">Lygocoris lucorum</name>
    <dbReference type="NCBI Taxonomy" id="248454"/>
    <lineage>
        <taxon>Eukaryota</taxon>
        <taxon>Metazoa</taxon>
        <taxon>Ecdysozoa</taxon>
        <taxon>Arthropoda</taxon>
        <taxon>Hexapoda</taxon>
        <taxon>Insecta</taxon>
        <taxon>Pterygota</taxon>
        <taxon>Neoptera</taxon>
        <taxon>Paraneoptera</taxon>
        <taxon>Hemiptera</taxon>
        <taxon>Heteroptera</taxon>
        <taxon>Panheteroptera</taxon>
        <taxon>Cimicomorpha</taxon>
        <taxon>Miridae</taxon>
        <taxon>Mirini</taxon>
        <taxon>Apolygus</taxon>
    </lineage>
</organism>
<evidence type="ECO:0000256" key="2">
    <source>
        <dbReference type="ARBA" id="ARBA00023125"/>
    </source>
</evidence>
<evidence type="ECO:0000313" key="5">
    <source>
        <dbReference type="Proteomes" id="UP000466442"/>
    </source>
</evidence>
<dbReference type="GO" id="GO:0030154">
    <property type="term" value="P:cell differentiation"/>
    <property type="evidence" value="ECO:0007669"/>
    <property type="project" value="TreeGrafter"/>
</dbReference>
<evidence type="ECO:0000313" key="4">
    <source>
        <dbReference type="EMBL" id="KAF6204768.1"/>
    </source>
</evidence>
<keyword evidence="5" id="KW-1185">Reference proteome</keyword>
<dbReference type="GO" id="GO:0005634">
    <property type="term" value="C:nucleus"/>
    <property type="evidence" value="ECO:0007669"/>
    <property type="project" value="UniProtKB-SubCell"/>
</dbReference>
<keyword evidence="2 3" id="KW-0238">DNA-binding</keyword>
<name>A0A6A4JK85_APOLU</name>
<dbReference type="AlphaFoldDB" id="A0A6A4JK85"/>
<evidence type="ECO:0000256" key="1">
    <source>
        <dbReference type="ARBA" id="ARBA00005562"/>
    </source>
</evidence>
<dbReference type="InterPro" id="IPR036390">
    <property type="entry name" value="WH_DNA-bd_sf"/>
</dbReference>
<gene>
    <name evidence="4" type="ORF">GE061_018930</name>
</gene>
<dbReference type="InterPro" id="IPR036388">
    <property type="entry name" value="WH-like_DNA-bd_sf"/>
</dbReference>
<dbReference type="InterPro" id="IPR046328">
    <property type="entry name" value="ETS_fam"/>
</dbReference>
<protein>
    <submittedName>
        <fullName evidence="4">Uncharacterized protein</fullName>
    </submittedName>
</protein>
<dbReference type="SUPFAM" id="SSF46785">
    <property type="entry name" value="Winged helix' DNA-binding domain"/>
    <property type="match status" value="1"/>
</dbReference>
<dbReference type="GO" id="GO:0043565">
    <property type="term" value="F:sequence-specific DNA binding"/>
    <property type="evidence" value="ECO:0007669"/>
    <property type="project" value="InterPro"/>
</dbReference>
<accession>A0A6A4JK85</accession>
<evidence type="ECO:0000256" key="3">
    <source>
        <dbReference type="RuleBase" id="RU004019"/>
    </source>
</evidence>
<proteinExistence type="inferred from homology"/>
<comment type="similarity">
    <text evidence="1 3">Belongs to the ETS family.</text>
</comment>
<sequence length="125" mass="14982">MTLSAFRRSERPLDKLQGSMSLWRFLLLLLNDNNFCPRYIKWLDQREGVFKLMDTKGVAKLWGMQKNIPDMNYDTMSRSLRYYYKRGILTKVRGQMKVYKFQDPVKFTSLKETQDCHIRIEESAI</sequence>
<dbReference type="Pfam" id="PF00178">
    <property type="entry name" value="Ets"/>
    <property type="match status" value="1"/>
</dbReference>
<dbReference type="PANTHER" id="PTHR11849:SF191">
    <property type="entry name" value="ECDYSONE-INDUCED PROTEIN 74EF ISOFORM B"/>
    <property type="match status" value="1"/>
</dbReference>
<dbReference type="Proteomes" id="UP000466442">
    <property type="component" value="Linkage Group LG9"/>
</dbReference>
<dbReference type="PROSITE" id="PS50061">
    <property type="entry name" value="ETS_DOMAIN_3"/>
    <property type="match status" value="1"/>
</dbReference>
<dbReference type="PRINTS" id="PR00454">
    <property type="entry name" value="ETSDOMAIN"/>
</dbReference>
<comment type="subcellular location">
    <subcellularLocation>
        <location evidence="3">Nucleus</location>
    </subcellularLocation>
</comment>
<dbReference type="EMBL" id="WIXP02000009">
    <property type="protein sequence ID" value="KAF6204768.1"/>
    <property type="molecule type" value="Genomic_DNA"/>
</dbReference>
<dbReference type="Gene3D" id="1.10.10.10">
    <property type="entry name" value="Winged helix-like DNA-binding domain superfamily/Winged helix DNA-binding domain"/>
    <property type="match status" value="1"/>
</dbReference>
<keyword evidence="3" id="KW-0539">Nucleus</keyword>
<dbReference type="OrthoDB" id="8196042at2759"/>
<dbReference type="SMART" id="SM00413">
    <property type="entry name" value="ETS"/>
    <property type="match status" value="1"/>
</dbReference>
<dbReference type="PANTHER" id="PTHR11849">
    <property type="entry name" value="ETS"/>
    <property type="match status" value="1"/>
</dbReference>
<reference evidence="4" key="1">
    <citation type="journal article" date="2021" name="Mol. Ecol. Resour.">
        <title>Apolygus lucorum genome provides insights into omnivorousness and mesophyll feeding.</title>
        <authorList>
            <person name="Liu Y."/>
            <person name="Liu H."/>
            <person name="Wang H."/>
            <person name="Huang T."/>
            <person name="Liu B."/>
            <person name="Yang B."/>
            <person name="Yin L."/>
            <person name="Li B."/>
            <person name="Zhang Y."/>
            <person name="Zhang S."/>
            <person name="Jiang F."/>
            <person name="Zhang X."/>
            <person name="Ren Y."/>
            <person name="Wang B."/>
            <person name="Wang S."/>
            <person name="Lu Y."/>
            <person name="Wu K."/>
            <person name="Fan W."/>
            <person name="Wang G."/>
        </authorList>
    </citation>
    <scope>NUCLEOTIDE SEQUENCE</scope>
    <source>
        <strain evidence="4">12Hb</strain>
    </source>
</reference>
<comment type="caution">
    <text evidence="4">The sequence shown here is derived from an EMBL/GenBank/DDBJ whole genome shotgun (WGS) entry which is preliminary data.</text>
</comment>
<dbReference type="GO" id="GO:0000981">
    <property type="term" value="F:DNA-binding transcription factor activity, RNA polymerase II-specific"/>
    <property type="evidence" value="ECO:0007669"/>
    <property type="project" value="TreeGrafter"/>
</dbReference>
<dbReference type="InterPro" id="IPR000418">
    <property type="entry name" value="Ets_dom"/>
</dbReference>